<name>A0A5J4NUQ6_9TREM</name>
<sequence>MEPEKRSRRVTETADDQRKVSTPPSNYLLNTLRPIQTDVDKYPGFYIFQESLFGNVILPVLPRVEASSK</sequence>
<dbReference type="AlphaFoldDB" id="A0A5J4NUQ6"/>
<feature type="region of interest" description="Disordered" evidence="1">
    <location>
        <begin position="1"/>
        <end position="25"/>
    </location>
</feature>
<dbReference type="GO" id="GO:0006281">
    <property type="term" value="P:DNA repair"/>
    <property type="evidence" value="ECO:0007669"/>
    <property type="project" value="InterPro"/>
</dbReference>
<evidence type="ECO:0000256" key="1">
    <source>
        <dbReference type="SAM" id="MobiDB-lite"/>
    </source>
</evidence>
<keyword evidence="3" id="KW-1185">Reference proteome</keyword>
<gene>
    <name evidence="2" type="ORF">DEA37_0012152</name>
</gene>
<proteinExistence type="predicted"/>
<comment type="caution">
    <text evidence="2">The sequence shown here is derived from an EMBL/GenBank/DDBJ whole genome shotgun (WGS) entry which is preliminary data.</text>
</comment>
<dbReference type="GO" id="GO:0070876">
    <property type="term" value="C:SOSS complex"/>
    <property type="evidence" value="ECO:0007669"/>
    <property type="project" value="InterPro"/>
</dbReference>
<evidence type="ECO:0000313" key="3">
    <source>
        <dbReference type="Proteomes" id="UP000324629"/>
    </source>
</evidence>
<evidence type="ECO:0000313" key="2">
    <source>
        <dbReference type="EMBL" id="KAA3679346.1"/>
    </source>
</evidence>
<feature type="compositionally biased region" description="Basic and acidic residues" evidence="1">
    <location>
        <begin position="9"/>
        <end position="19"/>
    </location>
</feature>
<dbReference type="EMBL" id="QNGE01000766">
    <property type="protein sequence ID" value="KAA3679346.1"/>
    <property type="molecule type" value="Genomic_DNA"/>
</dbReference>
<dbReference type="Proteomes" id="UP000324629">
    <property type="component" value="Unassembled WGS sequence"/>
</dbReference>
<organism evidence="2 3">
    <name type="scientific">Paragonimus westermani</name>
    <dbReference type="NCBI Taxonomy" id="34504"/>
    <lineage>
        <taxon>Eukaryota</taxon>
        <taxon>Metazoa</taxon>
        <taxon>Spiralia</taxon>
        <taxon>Lophotrochozoa</taxon>
        <taxon>Platyhelminthes</taxon>
        <taxon>Trematoda</taxon>
        <taxon>Digenea</taxon>
        <taxon>Plagiorchiida</taxon>
        <taxon>Troglotremata</taxon>
        <taxon>Troglotrematidae</taxon>
        <taxon>Paragonimus</taxon>
    </lineage>
</organism>
<reference evidence="2 3" key="1">
    <citation type="journal article" date="2019" name="Gigascience">
        <title>Whole-genome sequence of the oriental lung fluke Paragonimus westermani.</title>
        <authorList>
            <person name="Oey H."/>
            <person name="Zakrzewski M."/>
            <person name="Narain K."/>
            <person name="Devi K.R."/>
            <person name="Agatsuma T."/>
            <person name="Nawaratna S."/>
            <person name="Gobert G.N."/>
            <person name="Jones M.K."/>
            <person name="Ragan M.A."/>
            <person name="McManus D.P."/>
            <person name="Krause L."/>
        </authorList>
    </citation>
    <scope>NUCLEOTIDE SEQUENCE [LARGE SCALE GENOMIC DNA]</scope>
    <source>
        <strain evidence="2 3">IND2009</strain>
    </source>
</reference>
<protein>
    <submittedName>
        <fullName evidence="2">Uncharacterized protein</fullName>
    </submittedName>
</protein>
<dbReference type="Pfam" id="PF15925">
    <property type="entry name" value="SOSSC"/>
    <property type="match status" value="1"/>
</dbReference>
<dbReference type="InterPro" id="IPR031821">
    <property type="entry name" value="SOSSC"/>
</dbReference>
<accession>A0A5J4NUQ6</accession>